<name>A0AAD7B6K7_9AGAR</name>
<accession>A0AAD7B6K7</accession>
<proteinExistence type="predicted"/>
<dbReference type="AlphaFoldDB" id="A0AAD7B6K7"/>
<organism evidence="1 2">
    <name type="scientific">Roridomyces roridus</name>
    <dbReference type="NCBI Taxonomy" id="1738132"/>
    <lineage>
        <taxon>Eukaryota</taxon>
        <taxon>Fungi</taxon>
        <taxon>Dikarya</taxon>
        <taxon>Basidiomycota</taxon>
        <taxon>Agaricomycotina</taxon>
        <taxon>Agaricomycetes</taxon>
        <taxon>Agaricomycetidae</taxon>
        <taxon>Agaricales</taxon>
        <taxon>Marasmiineae</taxon>
        <taxon>Mycenaceae</taxon>
        <taxon>Roridomyces</taxon>
    </lineage>
</organism>
<evidence type="ECO:0000313" key="1">
    <source>
        <dbReference type="EMBL" id="KAJ7612186.1"/>
    </source>
</evidence>
<evidence type="ECO:0000313" key="2">
    <source>
        <dbReference type="Proteomes" id="UP001221142"/>
    </source>
</evidence>
<sequence length="342" mass="39054">MEVDTEPQRIPELWFKDGNIVLQAGNTQFRVYGGILAARSPIFEDMLSLPQPPGESELVEGCPLVRLHDDPVEATVFLRAIFDLEYFKPFPAQTTYDIIRGCLRLSNKYGVDQLRVRALVHLSSRYRTNLADWDGANFYESSDPDSPKNRFVSEIVSWPYLSTLAQQISVIQLAQEVEATWILPYAFYRLSAVLDGNLEELICEADKFEINLSPEDLKRCLAGQHLQCRASTTDIIAAFASHPHEIHGCASISQCRKARLVAIETLQGMIPAFPCMPLGLWHDDDWESLEDMCPVCLASMQDRHQAAPQRFWNKLPEIYRLPDWEELEKNREAVLGSRWWLA</sequence>
<protein>
    <recommendedName>
        <fullName evidence="3">BTB domain-containing protein</fullName>
    </recommendedName>
</protein>
<dbReference type="EMBL" id="JARKIF010000031">
    <property type="protein sequence ID" value="KAJ7612186.1"/>
    <property type="molecule type" value="Genomic_DNA"/>
</dbReference>
<comment type="caution">
    <text evidence="1">The sequence shown here is derived from an EMBL/GenBank/DDBJ whole genome shotgun (WGS) entry which is preliminary data.</text>
</comment>
<reference evidence="1" key="1">
    <citation type="submission" date="2023-03" db="EMBL/GenBank/DDBJ databases">
        <title>Massive genome expansion in bonnet fungi (Mycena s.s.) driven by repeated elements and novel gene families across ecological guilds.</title>
        <authorList>
            <consortium name="Lawrence Berkeley National Laboratory"/>
            <person name="Harder C.B."/>
            <person name="Miyauchi S."/>
            <person name="Viragh M."/>
            <person name="Kuo A."/>
            <person name="Thoen E."/>
            <person name="Andreopoulos B."/>
            <person name="Lu D."/>
            <person name="Skrede I."/>
            <person name="Drula E."/>
            <person name="Henrissat B."/>
            <person name="Morin E."/>
            <person name="Kohler A."/>
            <person name="Barry K."/>
            <person name="LaButti K."/>
            <person name="Morin E."/>
            <person name="Salamov A."/>
            <person name="Lipzen A."/>
            <person name="Mereny Z."/>
            <person name="Hegedus B."/>
            <person name="Baldrian P."/>
            <person name="Stursova M."/>
            <person name="Weitz H."/>
            <person name="Taylor A."/>
            <person name="Grigoriev I.V."/>
            <person name="Nagy L.G."/>
            <person name="Martin F."/>
            <person name="Kauserud H."/>
        </authorList>
    </citation>
    <scope>NUCLEOTIDE SEQUENCE</scope>
    <source>
        <strain evidence="1">9284</strain>
    </source>
</reference>
<keyword evidence="2" id="KW-1185">Reference proteome</keyword>
<dbReference type="InterPro" id="IPR011333">
    <property type="entry name" value="SKP1/BTB/POZ_sf"/>
</dbReference>
<gene>
    <name evidence="1" type="ORF">FB45DRAFT_1065545</name>
</gene>
<dbReference type="Proteomes" id="UP001221142">
    <property type="component" value="Unassembled WGS sequence"/>
</dbReference>
<dbReference type="Gene3D" id="3.30.710.10">
    <property type="entry name" value="Potassium Channel Kv1.1, Chain A"/>
    <property type="match status" value="1"/>
</dbReference>
<evidence type="ECO:0008006" key="3">
    <source>
        <dbReference type="Google" id="ProtNLM"/>
    </source>
</evidence>